<reference evidence="8 9" key="1">
    <citation type="submission" date="2023-07" db="EMBL/GenBank/DDBJ databases">
        <title>Sequencing the genomes of 1000 actinobacteria strains.</title>
        <authorList>
            <person name="Klenk H.-P."/>
        </authorList>
    </citation>
    <scope>NUCLEOTIDE SEQUENCE [LARGE SCALE GENOMIC DNA]</scope>
    <source>
        <strain evidence="8 9">DSM 40229</strain>
    </source>
</reference>
<dbReference type="InterPro" id="IPR031303">
    <property type="entry name" value="C5_meth_CS"/>
</dbReference>
<evidence type="ECO:0000256" key="2">
    <source>
        <dbReference type="ARBA" id="ARBA00022603"/>
    </source>
</evidence>
<dbReference type="SUPFAM" id="SSF53335">
    <property type="entry name" value="S-adenosyl-L-methionine-dependent methyltransferases"/>
    <property type="match status" value="1"/>
</dbReference>
<keyword evidence="5" id="KW-0680">Restriction system</keyword>
<evidence type="ECO:0000256" key="6">
    <source>
        <dbReference type="PROSITE-ProRule" id="PRU01016"/>
    </source>
</evidence>
<dbReference type="PANTHER" id="PTHR10629">
    <property type="entry name" value="CYTOSINE-SPECIFIC METHYLTRANSFERASE"/>
    <property type="match status" value="1"/>
</dbReference>
<evidence type="ECO:0000256" key="4">
    <source>
        <dbReference type="ARBA" id="ARBA00022691"/>
    </source>
</evidence>
<sequence>MNHELPVISLFSGAGGLDCAIESCAEPPLVQDGSGSPLRVAVATDYEQTALDTLSANFPDTKTLCGDIQTIPTEELLEAGGLKPGDPTLVIGGPPCTPFSKSGFWIEEKRNSADPNASLLDEYVRVVRESKPEAFILENVQGLTYKTHRAQFDRLIAGLKDAGYNPTFRVLLAAEYGVPQLRRRVFVVGRRDGKAFHFPDTTHSGESERDRVIDHTKVPFTSLREALAGLPDVPEAGEVAEGTYAELAAEVPPGQNYLWHTDRYGGRNEFKWRSRYWTFLLKADPDRPSTTLQAQPGPWVGPFHWENVKNAKGEERARRFRVAEMKRIMTFPDEFVFTGVKREVQRQIGNAVPVELGKVVARALMEQLGYLDSRGTTIPGQAGHEQLELI</sequence>
<evidence type="ECO:0000313" key="9">
    <source>
        <dbReference type="Proteomes" id="UP001231675"/>
    </source>
</evidence>
<dbReference type="Pfam" id="PF00145">
    <property type="entry name" value="DNA_methylase"/>
    <property type="match status" value="1"/>
</dbReference>
<dbReference type="GeneID" id="91553546"/>
<protein>
    <recommendedName>
        <fullName evidence="1">DNA (cytosine-5-)-methyltransferase</fullName>
        <ecNumber evidence="1">2.1.1.37</ecNumber>
    </recommendedName>
</protein>
<dbReference type="EC" id="2.1.1.37" evidence="1"/>
<dbReference type="GO" id="GO:0032259">
    <property type="term" value="P:methylation"/>
    <property type="evidence" value="ECO:0007669"/>
    <property type="project" value="UniProtKB-KW"/>
</dbReference>
<comment type="caution">
    <text evidence="8">The sequence shown here is derived from an EMBL/GenBank/DDBJ whole genome shotgun (WGS) entry which is preliminary data.</text>
</comment>
<gene>
    <name evidence="8" type="ORF">J2S47_004578</name>
</gene>
<dbReference type="Proteomes" id="UP001231675">
    <property type="component" value="Unassembled WGS sequence"/>
</dbReference>
<dbReference type="PANTHER" id="PTHR10629:SF52">
    <property type="entry name" value="DNA (CYTOSINE-5)-METHYLTRANSFERASE 1"/>
    <property type="match status" value="1"/>
</dbReference>
<dbReference type="PROSITE" id="PS00095">
    <property type="entry name" value="C5_MTASE_2"/>
    <property type="match status" value="1"/>
</dbReference>
<feature type="active site" evidence="6">
    <location>
        <position position="96"/>
    </location>
</feature>
<name>A0ABT9LK34_STRGD</name>
<dbReference type="Gene3D" id="3.90.120.10">
    <property type="entry name" value="DNA Methylase, subunit A, domain 2"/>
    <property type="match status" value="1"/>
</dbReference>
<evidence type="ECO:0000256" key="7">
    <source>
        <dbReference type="RuleBase" id="RU000416"/>
    </source>
</evidence>
<keyword evidence="9" id="KW-1185">Reference proteome</keyword>
<accession>A0ABT9LK34</accession>
<dbReference type="InterPro" id="IPR001525">
    <property type="entry name" value="C5_MeTfrase"/>
</dbReference>
<organism evidence="8 9">
    <name type="scientific">Streptomyces griseoviridis</name>
    <dbReference type="NCBI Taxonomy" id="45398"/>
    <lineage>
        <taxon>Bacteria</taxon>
        <taxon>Bacillati</taxon>
        <taxon>Actinomycetota</taxon>
        <taxon>Actinomycetes</taxon>
        <taxon>Kitasatosporales</taxon>
        <taxon>Streptomycetaceae</taxon>
        <taxon>Streptomyces</taxon>
    </lineage>
</organism>
<dbReference type="InterPro" id="IPR029063">
    <property type="entry name" value="SAM-dependent_MTases_sf"/>
</dbReference>
<evidence type="ECO:0000256" key="1">
    <source>
        <dbReference type="ARBA" id="ARBA00011975"/>
    </source>
</evidence>
<dbReference type="PRINTS" id="PR00105">
    <property type="entry name" value="C5METTRFRASE"/>
</dbReference>
<proteinExistence type="inferred from homology"/>
<evidence type="ECO:0000256" key="3">
    <source>
        <dbReference type="ARBA" id="ARBA00022679"/>
    </source>
</evidence>
<dbReference type="RefSeq" id="WP_189415000.1">
    <property type="nucleotide sequence ID" value="NZ_BMSM01000004.1"/>
</dbReference>
<dbReference type="InterPro" id="IPR050390">
    <property type="entry name" value="C5-Methyltransferase"/>
</dbReference>
<dbReference type="Gene3D" id="3.40.50.150">
    <property type="entry name" value="Vaccinia Virus protein VP39"/>
    <property type="match status" value="1"/>
</dbReference>
<keyword evidence="3 6" id="KW-0808">Transferase</keyword>
<comment type="similarity">
    <text evidence="6 7">Belongs to the class I-like SAM-binding methyltransferase superfamily. C5-methyltransferase family.</text>
</comment>
<evidence type="ECO:0000256" key="5">
    <source>
        <dbReference type="ARBA" id="ARBA00022747"/>
    </source>
</evidence>
<dbReference type="NCBIfam" id="TIGR00675">
    <property type="entry name" value="dcm"/>
    <property type="match status" value="1"/>
</dbReference>
<dbReference type="GO" id="GO:0003886">
    <property type="term" value="F:DNA (cytosine-5-)-methyltransferase activity"/>
    <property type="evidence" value="ECO:0007669"/>
    <property type="project" value="UniProtKB-EC"/>
</dbReference>
<dbReference type="EMBL" id="JAURUD010000001">
    <property type="protein sequence ID" value="MDP9684076.1"/>
    <property type="molecule type" value="Genomic_DNA"/>
</dbReference>
<keyword evidence="2 6" id="KW-0489">Methyltransferase</keyword>
<dbReference type="PROSITE" id="PS51679">
    <property type="entry name" value="SAM_MT_C5"/>
    <property type="match status" value="1"/>
</dbReference>
<evidence type="ECO:0000313" key="8">
    <source>
        <dbReference type="EMBL" id="MDP9684076.1"/>
    </source>
</evidence>
<keyword evidence="4 6" id="KW-0949">S-adenosyl-L-methionine</keyword>